<feature type="region of interest" description="Disordered" evidence="1">
    <location>
        <begin position="12"/>
        <end position="53"/>
    </location>
</feature>
<dbReference type="PROSITE" id="PS50112">
    <property type="entry name" value="PAS"/>
    <property type="match status" value="6"/>
</dbReference>
<feature type="domain" description="PAS" evidence="2">
    <location>
        <begin position="442"/>
        <end position="512"/>
    </location>
</feature>
<dbReference type="InterPro" id="IPR013655">
    <property type="entry name" value="PAS_fold_3"/>
</dbReference>
<evidence type="ECO:0000259" key="4">
    <source>
        <dbReference type="PROSITE" id="PS50887"/>
    </source>
</evidence>
<dbReference type="SMART" id="SM00091">
    <property type="entry name" value="PAS"/>
    <property type="match status" value="7"/>
</dbReference>
<dbReference type="PROSITE" id="PS50113">
    <property type="entry name" value="PAC"/>
    <property type="match status" value="5"/>
</dbReference>
<dbReference type="InterPro" id="IPR000160">
    <property type="entry name" value="GGDEF_dom"/>
</dbReference>
<organism evidence="5 6">
    <name type="scientific">Roseospira navarrensis</name>
    <dbReference type="NCBI Taxonomy" id="140058"/>
    <lineage>
        <taxon>Bacteria</taxon>
        <taxon>Pseudomonadati</taxon>
        <taxon>Pseudomonadota</taxon>
        <taxon>Alphaproteobacteria</taxon>
        <taxon>Rhodospirillales</taxon>
        <taxon>Rhodospirillaceae</taxon>
        <taxon>Roseospira</taxon>
    </lineage>
</organism>
<dbReference type="Pfam" id="PF00990">
    <property type="entry name" value="GGDEF"/>
    <property type="match status" value="1"/>
</dbReference>
<dbReference type="SMART" id="SM00086">
    <property type="entry name" value="PAC"/>
    <property type="match status" value="7"/>
</dbReference>
<dbReference type="InterPro" id="IPR035965">
    <property type="entry name" value="PAS-like_dom_sf"/>
</dbReference>
<dbReference type="PANTHER" id="PTHR44757:SF2">
    <property type="entry name" value="BIOFILM ARCHITECTURE MAINTENANCE PROTEIN MBAA"/>
    <property type="match status" value="1"/>
</dbReference>
<dbReference type="InterPro" id="IPR001610">
    <property type="entry name" value="PAC"/>
</dbReference>
<dbReference type="PROSITE" id="PS50887">
    <property type="entry name" value="GGDEF"/>
    <property type="match status" value="1"/>
</dbReference>
<gene>
    <name evidence="5" type="ORF">GHC57_12685</name>
</gene>
<proteinExistence type="predicted"/>
<dbReference type="Pfam" id="PF08448">
    <property type="entry name" value="PAS_4"/>
    <property type="match status" value="6"/>
</dbReference>
<dbReference type="Proteomes" id="UP000434582">
    <property type="component" value="Unassembled WGS sequence"/>
</dbReference>
<dbReference type="InterPro" id="IPR013656">
    <property type="entry name" value="PAS_4"/>
</dbReference>
<dbReference type="NCBIfam" id="TIGR00229">
    <property type="entry name" value="sensory_box"/>
    <property type="match status" value="7"/>
</dbReference>
<dbReference type="InterPro" id="IPR029787">
    <property type="entry name" value="Nucleotide_cyclase"/>
</dbReference>
<dbReference type="CDD" id="cd01949">
    <property type="entry name" value="GGDEF"/>
    <property type="match status" value="1"/>
</dbReference>
<dbReference type="SUPFAM" id="SSF55785">
    <property type="entry name" value="PYP-like sensor domain (PAS domain)"/>
    <property type="match status" value="8"/>
</dbReference>
<feature type="domain" description="GGDEF" evidence="4">
    <location>
        <begin position="1087"/>
        <end position="1215"/>
    </location>
</feature>
<dbReference type="PANTHER" id="PTHR44757">
    <property type="entry name" value="DIGUANYLATE CYCLASE DGCP"/>
    <property type="match status" value="1"/>
</dbReference>
<dbReference type="InterPro" id="IPR052155">
    <property type="entry name" value="Biofilm_reg_signaling"/>
</dbReference>
<dbReference type="EMBL" id="WIVE01000040">
    <property type="protein sequence ID" value="MQX37376.1"/>
    <property type="molecule type" value="Genomic_DNA"/>
</dbReference>
<reference evidence="5 6" key="1">
    <citation type="submission" date="2019-10" db="EMBL/GenBank/DDBJ databases">
        <title>Draft whole-genome sequence of the purple nonsulfur photosynthetic bacterium Roseospira navarrensis DSM 15114.</title>
        <authorList>
            <person name="Kyndt J.A."/>
            <person name="Meyer T.E."/>
        </authorList>
    </citation>
    <scope>NUCLEOTIDE SEQUENCE [LARGE SCALE GENOMIC DNA]</scope>
    <source>
        <strain evidence="5 6">DSM 15114</strain>
    </source>
</reference>
<feature type="domain" description="PAC" evidence="3">
    <location>
        <begin position="641"/>
        <end position="691"/>
    </location>
</feature>
<dbReference type="CDD" id="cd00130">
    <property type="entry name" value="PAS"/>
    <property type="match status" value="7"/>
</dbReference>
<dbReference type="FunFam" id="3.30.70.270:FF:000001">
    <property type="entry name" value="Diguanylate cyclase domain protein"/>
    <property type="match status" value="1"/>
</dbReference>
<evidence type="ECO:0000259" key="3">
    <source>
        <dbReference type="PROSITE" id="PS50113"/>
    </source>
</evidence>
<feature type="domain" description="PAC" evidence="3">
    <location>
        <begin position="764"/>
        <end position="814"/>
    </location>
</feature>
<feature type="domain" description="PAC" evidence="3">
    <location>
        <begin position="388"/>
        <end position="441"/>
    </location>
</feature>
<dbReference type="OrthoDB" id="7333362at2"/>
<feature type="domain" description="PAC" evidence="3">
    <location>
        <begin position="515"/>
        <end position="568"/>
    </location>
</feature>
<evidence type="ECO:0000259" key="2">
    <source>
        <dbReference type="PROSITE" id="PS50112"/>
    </source>
</evidence>
<dbReference type="Pfam" id="PF13426">
    <property type="entry name" value="PAS_9"/>
    <property type="match status" value="1"/>
</dbReference>
<dbReference type="SUPFAM" id="SSF55073">
    <property type="entry name" value="Nucleotide cyclase"/>
    <property type="match status" value="1"/>
</dbReference>
<dbReference type="AlphaFoldDB" id="A0A7X1ZF68"/>
<evidence type="ECO:0000256" key="1">
    <source>
        <dbReference type="SAM" id="MobiDB-lite"/>
    </source>
</evidence>
<name>A0A7X1ZF68_9PROT</name>
<dbReference type="NCBIfam" id="TIGR00254">
    <property type="entry name" value="GGDEF"/>
    <property type="match status" value="1"/>
</dbReference>
<feature type="domain" description="PAS" evidence="2">
    <location>
        <begin position="317"/>
        <end position="381"/>
    </location>
</feature>
<protein>
    <submittedName>
        <fullName evidence="5">PAS domain S-box protein</fullName>
    </submittedName>
</protein>
<dbReference type="SMART" id="SM00267">
    <property type="entry name" value="GGDEF"/>
    <property type="match status" value="1"/>
</dbReference>
<dbReference type="InterPro" id="IPR043128">
    <property type="entry name" value="Rev_trsase/Diguanyl_cyclase"/>
</dbReference>
<evidence type="ECO:0000313" key="5">
    <source>
        <dbReference type="EMBL" id="MQX37376.1"/>
    </source>
</evidence>
<feature type="domain" description="PAS" evidence="2">
    <location>
        <begin position="830"/>
        <end position="863"/>
    </location>
</feature>
<feature type="domain" description="PAS" evidence="2">
    <location>
        <begin position="65"/>
        <end position="135"/>
    </location>
</feature>
<feature type="domain" description="PAC" evidence="3">
    <location>
        <begin position="259"/>
        <end position="316"/>
    </location>
</feature>
<feature type="compositionally biased region" description="Basic and acidic residues" evidence="1">
    <location>
        <begin position="12"/>
        <end position="23"/>
    </location>
</feature>
<dbReference type="GO" id="GO:0003824">
    <property type="term" value="F:catalytic activity"/>
    <property type="evidence" value="ECO:0007669"/>
    <property type="project" value="UniProtKB-ARBA"/>
</dbReference>
<dbReference type="Gene3D" id="3.30.450.20">
    <property type="entry name" value="PAS domain"/>
    <property type="match status" value="8"/>
</dbReference>
<dbReference type="Pfam" id="PF08447">
    <property type="entry name" value="PAS_3"/>
    <property type="match status" value="1"/>
</dbReference>
<sequence length="1215" mass="133471">MEYPLSSVIETRKPIYRTEKETSPKGAAHPRERRTRSMVDDANTTGPGDPAGQIVRKAEDPLWSSAAMLSAAMDACGDLVAIKDTSLVLRQVNAAMARALGRPVADLVGKTDRDLFPDEVASSLERDDRTTLESGRTVTREQLLPTQAGLQWIQTRKDPVVLNGARVGVITVVRDISGRMEIEHRLRRSTALLDRFFSQSIFAVAYLDRRFSVLRVNETYAALAGQPPDALVGRAHFEIVPDAGLKGVCARVLETGEPFTAEARQISRPVGPNGTDATHWDVSVQPVRDAAGVIDGLILSLVDVTERERAQAALRASEARYRLIAENQSALIFKVNRENRFVYANRAYCETFGCQLEDLVGAPILDQVHDQDRPKVLAALETLRTPPHRTDLEFRAPTASGWRWLAWQITAVLDGDGRLAGMIGVGRDVSAQRQAEQALRDSERRYRLLAENATDIISTHTLEGVCTFVSPACRQVLACDPDEVLGTSGIALCHPDDRPRVEAAQRRILNTRGPGRVRYRVRHASGRYLWVETTSRAVRNPETGAPIEIVAVTRDVASQVRDQDSLRRSRLLYKGLFDGSSAPMLLVDPDDGRILRANAAAARFYGYDSSHLRSLSIEAINALPKDEVQAARQRALTQRQSVFEFRHRLASGALRDVMVHSTPLDLQGRTVLFSIVQDITERKAAEAALRQSEHDKALILSSISDVVAYFERDDLRMTWTNAAVRQSVAADTDALTGPPCYATWAGRESPCPGCPVVETFRTGRPAEADQTTPDGRVWSLRAFPAFDETGVLKGVVEVRRDITDQKASEDAVQRSLGNLNACFSLSRDLLAVVARDGRIVEANRTLLDRLGWARKDLIGNSVLALRPAAHQEEAAADLRAMLAGTADVLTRPLATRDGRLVPAETRIAQGTWNDAPVLFTASRDLSDLALSEEKFKKAFTNNATLMAITDPETGRFVEANTALLRTIGRRRAEVIGRTSVELGLFSTQAIRDAVTREAVSYGGRAPVEYRFTRPDGSPFIGEMTAECITSGETTYLLSMVVDVTHQRALLAEPEHKATHDALTGLFNRQEANRHLDTEVRRAERLEMAVSLVMIDVDHFKVVNDTHGHPTGDRVLCEVADRLAARVRETDLLARWGGEEFLVILPGTEAAGAVQLAETLRAAMEEEPIEAVGPMTISLGVAQHRPGETVPDWVSRADAALYAAKAAGRNQLRGDG</sequence>
<keyword evidence="6" id="KW-1185">Reference proteome</keyword>
<dbReference type="Gene3D" id="3.30.70.270">
    <property type="match status" value="1"/>
</dbReference>
<feature type="domain" description="PAS" evidence="2">
    <location>
        <begin position="569"/>
        <end position="639"/>
    </location>
</feature>
<accession>A0A7X1ZF68</accession>
<dbReference type="InterPro" id="IPR000700">
    <property type="entry name" value="PAS-assoc_C"/>
</dbReference>
<dbReference type="InterPro" id="IPR000014">
    <property type="entry name" value="PAS"/>
</dbReference>
<comment type="caution">
    <text evidence="5">The sequence shown here is derived from an EMBL/GenBank/DDBJ whole genome shotgun (WGS) entry which is preliminary data.</text>
</comment>
<evidence type="ECO:0000313" key="6">
    <source>
        <dbReference type="Proteomes" id="UP000434582"/>
    </source>
</evidence>
<feature type="domain" description="PAS" evidence="2">
    <location>
        <begin position="931"/>
        <end position="980"/>
    </location>
</feature>